<evidence type="ECO:0000256" key="1">
    <source>
        <dbReference type="ARBA" id="ARBA00022741"/>
    </source>
</evidence>
<keyword evidence="2 3" id="KW-0067">ATP-binding</keyword>
<dbReference type="InterPro" id="IPR005144">
    <property type="entry name" value="ATP-cone_dom"/>
</dbReference>
<sequence length="286" mass="32624">MNDLIVTKASGEEVRFSVGKLLQSLRRSGASAQLAEQVLEELEPLLYRGITTKKIYRYAYKILKKLSKPTAARYSLKQGIMQLGPSGFPFEKFVAELLKMQGYDTHIGVFVDGQCIRHEIDVVATRDGRTNMIECKYHNQGSTKSDVKIPMYIQSRFKDVEKVWPSEHDYEIRFHQGWVVTNTRFTEDAQRYATCMNLHLIGWDYPDKGGLKDLVDSFSLYPITCLTTLSNTEKQHLLDKRIVLCKELLHQEKLLLQAGVRKNHLASVLAEVETLCGSPHEPTETA</sequence>
<evidence type="ECO:0000313" key="6">
    <source>
        <dbReference type="Proteomes" id="UP000266005"/>
    </source>
</evidence>
<dbReference type="AlphaFoldDB" id="A0A399RXZ1"/>
<proteinExistence type="predicted"/>
<reference evidence="6" key="1">
    <citation type="submission" date="2018-08" db="EMBL/GenBank/DDBJ databases">
        <title>Mucilaginibacter sp. MYSH2.</title>
        <authorList>
            <person name="Seo T."/>
        </authorList>
    </citation>
    <scope>NUCLEOTIDE SEQUENCE [LARGE SCALE GENOMIC DNA]</scope>
    <source>
        <strain evidence="6">KIRAN</strain>
    </source>
</reference>
<dbReference type="GO" id="GO:0004519">
    <property type="term" value="F:endonuclease activity"/>
    <property type="evidence" value="ECO:0007669"/>
    <property type="project" value="InterPro"/>
</dbReference>
<protein>
    <submittedName>
        <fullName evidence="5">ATPase</fullName>
    </submittedName>
</protein>
<dbReference type="EMBL" id="QWGE01000005">
    <property type="protein sequence ID" value="RIJ34265.1"/>
    <property type="molecule type" value="Genomic_DNA"/>
</dbReference>
<dbReference type="GO" id="GO:0009307">
    <property type="term" value="P:DNA restriction-modification system"/>
    <property type="evidence" value="ECO:0007669"/>
    <property type="project" value="InterPro"/>
</dbReference>
<comment type="caution">
    <text evidence="5">The sequence shown here is derived from an EMBL/GenBank/DDBJ whole genome shotgun (WGS) entry which is preliminary data.</text>
</comment>
<dbReference type="OrthoDB" id="320396at2"/>
<evidence type="ECO:0000313" key="5">
    <source>
        <dbReference type="EMBL" id="RIJ34265.1"/>
    </source>
</evidence>
<keyword evidence="6" id="KW-1185">Reference proteome</keyword>
<dbReference type="Pfam" id="PF03477">
    <property type="entry name" value="ATP-cone"/>
    <property type="match status" value="1"/>
</dbReference>
<dbReference type="SUPFAM" id="SSF52980">
    <property type="entry name" value="Restriction endonuclease-like"/>
    <property type="match status" value="1"/>
</dbReference>
<dbReference type="InterPro" id="IPR007560">
    <property type="entry name" value="Restrct_endonuc_IV_Mrr"/>
</dbReference>
<dbReference type="InterPro" id="IPR011335">
    <property type="entry name" value="Restrct_endonuc-II-like"/>
</dbReference>
<dbReference type="RefSeq" id="WP_119433125.1">
    <property type="nucleotide sequence ID" value="NZ_QWGE01000005.1"/>
</dbReference>
<feature type="domain" description="ATP-cone" evidence="4">
    <location>
        <begin position="4"/>
        <end position="87"/>
    </location>
</feature>
<dbReference type="PROSITE" id="PS51161">
    <property type="entry name" value="ATP_CONE"/>
    <property type="match status" value="1"/>
</dbReference>
<evidence type="ECO:0000256" key="3">
    <source>
        <dbReference type="PROSITE-ProRule" id="PRU00492"/>
    </source>
</evidence>
<dbReference type="InterPro" id="IPR011856">
    <property type="entry name" value="tRNA_endonuc-like_dom_sf"/>
</dbReference>
<accession>A0A399RXZ1</accession>
<dbReference type="GO" id="GO:0003677">
    <property type="term" value="F:DNA binding"/>
    <property type="evidence" value="ECO:0007669"/>
    <property type="project" value="InterPro"/>
</dbReference>
<dbReference type="CDD" id="cd22308">
    <property type="entry name" value="Af1548-like"/>
    <property type="match status" value="1"/>
</dbReference>
<dbReference type="Pfam" id="PF04471">
    <property type="entry name" value="Mrr_cat"/>
    <property type="match status" value="1"/>
</dbReference>
<name>A0A399RXZ1_9BACT</name>
<evidence type="ECO:0000259" key="4">
    <source>
        <dbReference type="PROSITE" id="PS51161"/>
    </source>
</evidence>
<evidence type="ECO:0000256" key="2">
    <source>
        <dbReference type="ARBA" id="ARBA00022840"/>
    </source>
</evidence>
<dbReference type="Gene3D" id="3.40.1350.10">
    <property type="match status" value="1"/>
</dbReference>
<keyword evidence="1 3" id="KW-0547">Nucleotide-binding</keyword>
<dbReference type="GO" id="GO:0005524">
    <property type="term" value="F:ATP binding"/>
    <property type="evidence" value="ECO:0007669"/>
    <property type="project" value="UniProtKB-UniRule"/>
</dbReference>
<gene>
    <name evidence="5" type="ORF">D1627_15175</name>
</gene>
<dbReference type="Proteomes" id="UP000266005">
    <property type="component" value="Unassembled WGS sequence"/>
</dbReference>
<organism evidence="5 6">
    <name type="scientific">Pontibacter oryzae</name>
    <dbReference type="NCBI Taxonomy" id="2304593"/>
    <lineage>
        <taxon>Bacteria</taxon>
        <taxon>Pseudomonadati</taxon>
        <taxon>Bacteroidota</taxon>
        <taxon>Cytophagia</taxon>
        <taxon>Cytophagales</taxon>
        <taxon>Hymenobacteraceae</taxon>
        <taxon>Pontibacter</taxon>
    </lineage>
</organism>